<organism evidence="2 3">
    <name type="scientific">Arctia plantaginis</name>
    <name type="common">Wood tiger moth</name>
    <name type="synonym">Phalaena plantaginis</name>
    <dbReference type="NCBI Taxonomy" id="874455"/>
    <lineage>
        <taxon>Eukaryota</taxon>
        <taxon>Metazoa</taxon>
        <taxon>Ecdysozoa</taxon>
        <taxon>Arthropoda</taxon>
        <taxon>Hexapoda</taxon>
        <taxon>Insecta</taxon>
        <taxon>Pterygota</taxon>
        <taxon>Neoptera</taxon>
        <taxon>Endopterygota</taxon>
        <taxon>Lepidoptera</taxon>
        <taxon>Glossata</taxon>
        <taxon>Ditrysia</taxon>
        <taxon>Noctuoidea</taxon>
        <taxon>Erebidae</taxon>
        <taxon>Arctiinae</taxon>
        <taxon>Arctia</taxon>
    </lineage>
</organism>
<feature type="compositionally biased region" description="Basic residues" evidence="1">
    <location>
        <begin position="325"/>
        <end position="335"/>
    </location>
</feature>
<feature type="region of interest" description="Disordered" evidence="1">
    <location>
        <begin position="340"/>
        <end position="359"/>
    </location>
</feature>
<protein>
    <submittedName>
        <fullName evidence="2">Uncharacterized protein</fullName>
    </submittedName>
</protein>
<evidence type="ECO:0000313" key="2">
    <source>
        <dbReference type="EMBL" id="CAB3258071.1"/>
    </source>
</evidence>
<feature type="compositionally biased region" description="Basic residues" evidence="1">
    <location>
        <begin position="406"/>
        <end position="420"/>
    </location>
</feature>
<feature type="region of interest" description="Disordered" evidence="1">
    <location>
        <begin position="391"/>
        <end position="449"/>
    </location>
</feature>
<gene>
    <name evidence="2" type="ORF">APLA_LOCUS16073</name>
</gene>
<dbReference type="Proteomes" id="UP000494256">
    <property type="component" value="Unassembled WGS sequence"/>
</dbReference>
<evidence type="ECO:0000256" key="1">
    <source>
        <dbReference type="SAM" id="MobiDB-lite"/>
    </source>
</evidence>
<feature type="compositionally biased region" description="Basic and acidic residues" evidence="1">
    <location>
        <begin position="300"/>
        <end position="324"/>
    </location>
</feature>
<sequence>MEAVIKISKHNGRDKSVNLALETIFEFGNDDKQTDVNILNKVQRFIGKVKNVIENSDTARRQLSNANVKVFSNFIIDVIQILIEYDDRALENIASIISEEMIKHQYDGCKFYELTDNIEQQKAFAKTLREMKYKEGTDIRDDLKAIASKINEEIYAKPEKELIDVINSVYQDYSIDKLNNFLKGIDDYRQNTKEDHNITKVINVGLKTILFDHYTNLTIHLRTSLLSKLQDYMKYYNENFAHKATAVTKHKQALRTLRQVYMETESHDENVQVERASKSKSKRQTTVSQRPLNVPTTRKLKSEYSKEISRNKKSDYSKEISRSKKSERHQKKHRFVKVTQTSEENPTITHKKRSTGTTKEFRTLRQMYVEKNIDLKYDPDAYEHLTTVKKSKPKKYSVRHLNSPITRKRTHRTEKLKRNKPHEYNEKTQYGKQRPKAEDSSRESTYNKNDKSVERVLTDFVVDFSSEAKSTMKIKLTKMARLFGQTFIDKDLDYNENIPEFRTGKKKLTFKTLYPTFVIDWTTPSRYGKRQFGGMSDFKVRLPKHGRDKDRGSQMFTHQPGSGSGIKLVKDLDYSIEVRKPRNLELGVHKKRNPKSSRYQSENQHESKKGIPGGRLKKATKHHPTHASLLQRHGSDSVDEKSKMSRDPMILARQYDFPHHVARKQFRRQFLKPLIGSEEGLSIEELKANTHKIYYRRNYNPNTTENFEKNKHVLQRIENLENELELVKIRIKNDTYPIKVLNNNESNIKSKPDAVNSNIRTATPITTVTIRSTSKIYENTGEITELKKTNADGPNKDILERKEIDNHIFNQQSGVMEREFIERKYDDYQYKSQSNTTKIVKEAYTFDPVNKDQGRKAYPSLEKAKEFKTEKDERNIKVDETNNSKNKKRIENGSIESNIQKSVNEINKKDKETVSHKEITEKSFYFRNNEEMSNNRFNISADKFVKNKYSPKISHIKDDTFHNQSDTKLDNSWVEVVYRERQFKNKNEENQAKENEIKDDLKPHTENVKTESKNPMDRTGNLRVYDDFVFRATDQTKDSHHTTLGGIVKNHENLFEGNDETTENIIAAIEKTVRKQSLTDYTTRTVPESSDTYVKQNERITDIVLNQKEEKNTEELNTTPLTNVVNDTLTQKSANKDNTMTSNVTVNLDN</sequence>
<dbReference type="EMBL" id="CADEBD010000620">
    <property type="protein sequence ID" value="CAB3258071.1"/>
    <property type="molecule type" value="Genomic_DNA"/>
</dbReference>
<proteinExistence type="predicted"/>
<feature type="compositionally biased region" description="Basic and acidic residues" evidence="1">
    <location>
        <begin position="265"/>
        <end position="277"/>
    </location>
</feature>
<feature type="compositionally biased region" description="Basic and acidic residues" evidence="1">
    <location>
        <begin position="633"/>
        <end position="642"/>
    </location>
</feature>
<feature type="compositionally biased region" description="Basic residues" evidence="1">
    <location>
        <begin position="615"/>
        <end position="625"/>
    </location>
</feature>
<comment type="caution">
    <text evidence="2">The sequence shown here is derived from an EMBL/GenBank/DDBJ whole genome shotgun (WGS) entry which is preliminary data.</text>
</comment>
<feature type="region of interest" description="Disordered" evidence="1">
    <location>
        <begin position="540"/>
        <end position="564"/>
    </location>
</feature>
<feature type="region of interest" description="Disordered" evidence="1">
    <location>
        <begin position="585"/>
        <end position="642"/>
    </location>
</feature>
<feature type="region of interest" description="Disordered" evidence="1">
    <location>
        <begin position="265"/>
        <end position="335"/>
    </location>
</feature>
<evidence type="ECO:0000313" key="3">
    <source>
        <dbReference type="Proteomes" id="UP000494256"/>
    </source>
</evidence>
<name>A0A8S1BIA0_ARCPL</name>
<feature type="compositionally biased region" description="Polar residues" evidence="1">
    <location>
        <begin position="284"/>
        <end position="296"/>
    </location>
</feature>
<dbReference type="AlphaFoldDB" id="A0A8S1BIA0"/>
<accession>A0A8S1BIA0</accession>
<dbReference type="OrthoDB" id="429813at2759"/>
<reference evidence="2 3" key="1">
    <citation type="submission" date="2020-04" db="EMBL/GenBank/DDBJ databases">
        <authorList>
            <person name="Wallbank WR R."/>
            <person name="Pardo Diaz C."/>
            <person name="Kozak K."/>
            <person name="Martin S."/>
            <person name="Jiggins C."/>
            <person name="Moest M."/>
            <person name="Warren A I."/>
            <person name="Byers J.R.P. K."/>
            <person name="Montejo-Kovacevich G."/>
            <person name="Yen C E."/>
        </authorList>
    </citation>
    <scope>NUCLEOTIDE SEQUENCE [LARGE SCALE GENOMIC DNA]</scope>
</reference>